<protein>
    <submittedName>
        <fullName evidence="2">Uncharacterized protein</fullName>
    </submittedName>
</protein>
<accession>A0A5C3KLA5</accession>
<dbReference type="STRING" id="230819.A0A5C3KLA5"/>
<reference evidence="2 3" key="1">
    <citation type="journal article" date="2019" name="Nat. Ecol. Evol.">
        <title>Megaphylogeny resolves global patterns of mushroom evolution.</title>
        <authorList>
            <person name="Varga T."/>
            <person name="Krizsan K."/>
            <person name="Foldi C."/>
            <person name="Dima B."/>
            <person name="Sanchez-Garcia M."/>
            <person name="Sanchez-Ramirez S."/>
            <person name="Szollosi G.J."/>
            <person name="Szarkandi J.G."/>
            <person name="Papp V."/>
            <person name="Albert L."/>
            <person name="Andreopoulos W."/>
            <person name="Angelini C."/>
            <person name="Antonin V."/>
            <person name="Barry K.W."/>
            <person name="Bougher N.L."/>
            <person name="Buchanan P."/>
            <person name="Buyck B."/>
            <person name="Bense V."/>
            <person name="Catcheside P."/>
            <person name="Chovatia M."/>
            <person name="Cooper J."/>
            <person name="Damon W."/>
            <person name="Desjardin D."/>
            <person name="Finy P."/>
            <person name="Geml J."/>
            <person name="Haridas S."/>
            <person name="Hughes K."/>
            <person name="Justo A."/>
            <person name="Karasinski D."/>
            <person name="Kautmanova I."/>
            <person name="Kiss B."/>
            <person name="Kocsube S."/>
            <person name="Kotiranta H."/>
            <person name="LaButti K.M."/>
            <person name="Lechner B.E."/>
            <person name="Liimatainen K."/>
            <person name="Lipzen A."/>
            <person name="Lukacs Z."/>
            <person name="Mihaltcheva S."/>
            <person name="Morgado L.N."/>
            <person name="Niskanen T."/>
            <person name="Noordeloos M.E."/>
            <person name="Ohm R.A."/>
            <person name="Ortiz-Santana B."/>
            <person name="Ovrebo C."/>
            <person name="Racz N."/>
            <person name="Riley R."/>
            <person name="Savchenko A."/>
            <person name="Shiryaev A."/>
            <person name="Soop K."/>
            <person name="Spirin V."/>
            <person name="Szebenyi C."/>
            <person name="Tomsovsky M."/>
            <person name="Tulloss R.E."/>
            <person name="Uehling J."/>
            <person name="Grigoriev I.V."/>
            <person name="Vagvolgyi C."/>
            <person name="Papp T."/>
            <person name="Martin F.M."/>
            <person name="Miettinen O."/>
            <person name="Hibbett D.S."/>
            <person name="Nagy L.G."/>
        </authorList>
    </citation>
    <scope>NUCLEOTIDE SEQUENCE [LARGE SCALE GENOMIC DNA]</scope>
    <source>
        <strain evidence="2 3">CBS 121175</strain>
    </source>
</reference>
<keyword evidence="3" id="KW-1185">Reference proteome</keyword>
<evidence type="ECO:0000313" key="2">
    <source>
        <dbReference type="EMBL" id="TFK20747.1"/>
    </source>
</evidence>
<evidence type="ECO:0000256" key="1">
    <source>
        <dbReference type="SAM" id="SignalP"/>
    </source>
</evidence>
<keyword evidence="1" id="KW-0732">Signal</keyword>
<name>A0A5C3KLA5_COPMA</name>
<proteinExistence type="predicted"/>
<feature type="chain" id="PRO_5022871419" evidence="1">
    <location>
        <begin position="20"/>
        <end position="261"/>
    </location>
</feature>
<feature type="signal peptide" evidence="1">
    <location>
        <begin position="1"/>
        <end position="19"/>
    </location>
</feature>
<gene>
    <name evidence="2" type="ORF">FA15DRAFT_658858</name>
</gene>
<dbReference type="EMBL" id="ML210289">
    <property type="protein sequence ID" value="TFK20747.1"/>
    <property type="molecule type" value="Genomic_DNA"/>
</dbReference>
<evidence type="ECO:0000313" key="3">
    <source>
        <dbReference type="Proteomes" id="UP000307440"/>
    </source>
</evidence>
<sequence>MGRFLTLCFLLSEAKVAELKYSPFEVKVRAKLAPAVYGKIVEELESFIPQTTLLQKGASWGYISFMQPSTFPSTLLLHLAWLKLDTPMLLVVQRFCSHCEQAKAKLHPNKLFTSWATRISFMSTCLYGRSFASSWASLPHVLLISISTEGTFDDFRGRLLDISQDDAHRTAHTGACQEVSDYACKWKDLNFARFILQDSAQHVQFPFSLPGNEDESSRVSCLVEEGLGAGDRTLLRRISLHSNEGIQGKPVVYGCKVERSM</sequence>
<dbReference type="AlphaFoldDB" id="A0A5C3KLA5"/>
<dbReference type="Proteomes" id="UP000307440">
    <property type="component" value="Unassembled WGS sequence"/>
</dbReference>
<organism evidence="2 3">
    <name type="scientific">Coprinopsis marcescibilis</name>
    <name type="common">Agaric fungus</name>
    <name type="synonym">Psathyrella marcescibilis</name>
    <dbReference type="NCBI Taxonomy" id="230819"/>
    <lineage>
        <taxon>Eukaryota</taxon>
        <taxon>Fungi</taxon>
        <taxon>Dikarya</taxon>
        <taxon>Basidiomycota</taxon>
        <taxon>Agaricomycotina</taxon>
        <taxon>Agaricomycetes</taxon>
        <taxon>Agaricomycetidae</taxon>
        <taxon>Agaricales</taxon>
        <taxon>Agaricineae</taxon>
        <taxon>Psathyrellaceae</taxon>
        <taxon>Coprinopsis</taxon>
    </lineage>
</organism>
<dbReference type="OrthoDB" id="2107640at2759"/>